<comment type="caution">
    <text evidence="1">The sequence shown here is derived from an EMBL/GenBank/DDBJ whole genome shotgun (WGS) entry which is preliminary data.</text>
</comment>
<accession>A0AC61YCR5</accession>
<organism evidence="1 2">
    <name type="scientific">Mesonia oceanica</name>
    <dbReference type="NCBI Taxonomy" id="2687242"/>
    <lineage>
        <taxon>Bacteria</taxon>
        <taxon>Pseudomonadati</taxon>
        <taxon>Bacteroidota</taxon>
        <taxon>Flavobacteriia</taxon>
        <taxon>Flavobacteriales</taxon>
        <taxon>Flavobacteriaceae</taxon>
        <taxon>Mesonia</taxon>
    </lineage>
</organism>
<reference evidence="1" key="1">
    <citation type="submission" date="2019-09" db="EMBL/GenBank/DDBJ databases">
        <authorList>
            <person name="Rodrigo-Torres L."/>
            <person name="Arahal R. D."/>
            <person name="Lucena T."/>
        </authorList>
    </citation>
    <scope>NUCLEOTIDE SEQUENCE</scope>
    <source>
        <strain evidence="1">ISS653</strain>
    </source>
</reference>
<gene>
    <name evidence="1" type="ORF">FVB9532_02936</name>
</gene>
<name>A0AC61YCR5_9FLAO</name>
<proteinExistence type="predicted"/>
<protein>
    <submittedName>
        <fullName evidence="1">Uncharacterized protein</fullName>
    </submittedName>
</protein>
<sequence length="357" mass="40497">MKIFKYLFFLILIVIIGGAIYVATIDGNYQAEETMLMDVPAAMVFNEVNDFKSWEDWGPWKKEDPNMVFNYPEKTSGEGASYSWVGDKSMDGSMKTVKVIPNKSIDQEIVIETPFGKSQSDVYWKFEPVKGKTKVTWGTKGQQSFFDKIHMLTQDSTMSQRVKPMFEKGLTQLKERLTKKMQQYAINVDGITEYGGTFYMYVTTASKNNPKVLERKMEQLFPQVARFMTDNDIEMSGKPLTVYNQINEDSGTVIISCGIPTTSKVVTPQESDVLNGYIEKTKALKVTLTGNYTNLPEAWDEANSYLAGTDFVKNEDIAPFEIYVTDPGKEPNPANWETEIFLPIKRKEVSVLTSESL</sequence>
<dbReference type="EMBL" id="CABVMM010000011">
    <property type="protein sequence ID" value="VVV01643.1"/>
    <property type="molecule type" value="Genomic_DNA"/>
</dbReference>
<evidence type="ECO:0000313" key="2">
    <source>
        <dbReference type="Proteomes" id="UP000356253"/>
    </source>
</evidence>
<keyword evidence="2" id="KW-1185">Reference proteome</keyword>
<evidence type="ECO:0000313" key="1">
    <source>
        <dbReference type="EMBL" id="VVV01643.1"/>
    </source>
</evidence>
<dbReference type="Proteomes" id="UP000356253">
    <property type="component" value="Unassembled WGS sequence"/>
</dbReference>